<comment type="subcellular location">
    <subcellularLocation>
        <location evidence="1">Cell membrane</location>
        <topology evidence="1">Multi-pass membrane protein</topology>
    </subcellularLocation>
</comment>
<dbReference type="SUPFAM" id="SSF90123">
    <property type="entry name" value="ABC transporter transmembrane region"/>
    <property type="match status" value="1"/>
</dbReference>
<dbReference type="Gene3D" id="1.20.1560.10">
    <property type="entry name" value="ABC transporter type 1, transmembrane domain"/>
    <property type="match status" value="1"/>
</dbReference>
<dbReference type="PANTHER" id="PTHR43394">
    <property type="entry name" value="ATP-DEPENDENT PERMEASE MDL1, MITOCHONDRIAL"/>
    <property type="match status" value="1"/>
</dbReference>
<reference evidence="9 10" key="1">
    <citation type="submission" date="2016-10" db="EMBL/GenBank/DDBJ databases">
        <authorList>
            <person name="de Groot N.N."/>
        </authorList>
    </citation>
    <scope>NUCLEOTIDE SEQUENCE [LARGE SCALE GENOMIC DNA]</scope>
    <source>
        <strain evidence="9 10">DSM 15283</strain>
    </source>
</reference>
<dbReference type="PROSITE" id="PS50929">
    <property type="entry name" value="ABC_TM1F"/>
    <property type="match status" value="1"/>
</dbReference>
<dbReference type="STRING" id="254406.SAMN04488042_109100"/>
<evidence type="ECO:0000256" key="6">
    <source>
        <dbReference type="SAM" id="Phobius"/>
    </source>
</evidence>
<feature type="domain" description="ABC transmembrane type-1" evidence="8">
    <location>
        <begin position="64"/>
        <end position="324"/>
    </location>
</feature>
<dbReference type="InterPro" id="IPR039421">
    <property type="entry name" value="Type_1_exporter"/>
</dbReference>
<evidence type="ECO:0000313" key="9">
    <source>
        <dbReference type="EMBL" id="SFM58492.1"/>
    </source>
</evidence>
<evidence type="ECO:0000313" key="10">
    <source>
        <dbReference type="Proteomes" id="UP000199144"/>
    </source>
</evidence>
<name>A0A1I4S1S4_9RHOB</name>
<dbReference type="Proteomes" id="UP000199144">
    <property type="component" value="Unassembled WGS sequence"/>
</dbReference>
<evidence type="ECO:0000256" key="2">
    <source>
        <dbReference type="ARBA" id="ARBA00022692"/>
    </source>
</evidence>
<protein>
    <submittedName>
        <fullName evidence="9">ABC-type multidrug transport system, ATPase and permease component</fullName>
    </submittedName>
</protein>
<dbReference type="PANTHER" id="PTHR43394:SF1">
    <property type="entry name" value="ATP-BINDING CASSETTE SUB-FAMILY B MEMBER 10, MITOCHONDRIAL"/>
    <property type="match status" value="1"/>
</dbReference>
<feature type="transmembrane region" description="Helical" evidence="6">
    <location>
        <begin position="77"/>
        <end position="95"/>
    </location>
</feature>
<dbReference type="CDD" id="cd00038">
    <property type="entry name" value="CAP_ED"/>
    <property type="match status" value="1"/>
</dbReference>
<dbReference type="Pfam" id="PF00664">
    <property type="entry name" value="ABC_membrane"/>
    <property type="match status" value="1"/>
</dbReference>
<keyword evidence="2 6" id="KW-0812">Transmembrane</keyword>
<dbReference type="SUPFAM" id="SSF51206">
    <property type="entry name" value="cAMP-binding domain-like"/>
    <property type="match status" value="1"/>
</dbReference>
<feature type="region of interest" description="Disordered" evidence="5">
    <location>
        <begin position="463"/>
        <end position="492"/>
    </location>
</feature>
<proteinExistence type="predicted"/>
<evidence type="ECO:0000256" key="4">
    <source>
        <dbReference type="ARBA" id="ARBA00023136"/>
    </source>
</evidence>
<feature type="transmembrane region" description="Helical" evidence="6">
    <location>
        <begin position="278"/>
        <end position="305"/>
    </location>
</feature>
<dbReference type="AlphaFoldDB" id="A0A1I4S1S4"/>
<evidence type="ECO:0000256" key="5">
    <source>
        <dbReference type="SAM" id="MobiDB-lite"/>
    </source>
</evidence>
<keyword evidence="3 6" id="KW-1133">Transmembrane helix</keyword>
<sequence>MPHSKSGSGVQTIEPTLFSFIWKYSKRDQLLLLLLTACLFPLQFLTLELPKRIINDAIDSDQSIIDVFDYEMDQESFLIMLSVLFLVAVLGHGLMKMRINTMKGVLSERMLRRFRFTLITQITRFPQPYLKRTSQGELVAMITAEAEPMGGMMGDAVSLPVMQAGQMLTILAFLFLQSFWFGLAAIALIPLQAWLIPKLQRQINLHNKDRIQEVRHLAAEIGETATGAPELRGNGGWRYRLSRITRRLGTLFLIRLTIYKKKFFMKFLNNFITQLTPFFFYLVGGILVIRGQVSLGALVAALAAYKDLSSPWKELLNYYNRVQDLSLRWTLIGERFTPSGMIDESLIQGEPEDIPRLTGNIVFKDVYVRDHDGDSVLENIDITLPQGALVGIASQDAEERRAIAELFTREIVPMSGRIEVGEVDLSRVHQRVIATRVGYADPAPYVFEGTFGHNVLMPLKRRPVSELPDPEGEAEDKKRAYETERTGNSPDRFYSDWVDPTLAGMASEDEVHAWWLELMDATGAGNALFRRGLDQTFKQSDHEELADALVEMRPVIREKMEEAGLDKFYYRFDPTQYNPALPVAANLFFATPRKPIEDTSPEAISDFLDLLHELGIEDGILRMSQEVIEMLNQTFGVDGTDHPLFRQLGLNPDVFTNKVALVEKSRSVGLDAMERGELVQMLALPFEVSAERIGPGFSEELKASILELRRTQSEKLSEWLVVHFAPLREDAFAPGLTVLENAIYGKLSAAAGMRGEAIRDIVADTLREAGLKQQVAELLYAVPSGIAGAGLPTAFFEPLAISRAAIKKPDILILNRCLVNYDDAEKQSTIERLRRLLPEATLILLEEEFSYPDALDMVLELEHGRLKDGGAVTVEETDNAASADLRRKMRALVSTDMFANLSRRQLRLLAFGAQWHQESAGNYVFRMGDDPADGAYLILEGEAGLGYETEDGKQNLIAVAGPGTLVGELALLRKEKRALDMLAHTDLEMLRLGESEFMAVVENDASTAFRILQAVAGYVGAPKQTESSDDS</sequence>
<dbReference type="InterPro" id="IPR000595">
    <property type="entry name" value="cNMP-bd_dom"/>
</dbReference>
<dbReference type="InterPro" id="IPR027417">
    <property type="entry name" value="P-loop_NTPase"/>
</dbReference>
<evidence type="ECO:0000256" key="1">
    <source>
        <dbReference type="ARBA" id="ARBA00004651"/>
    </source>
</evidence>
<accession>A0A1I4S1S4</accession>
<gene>
    <name evidence="9" type="ORF">SAMN04488042_109100</name>
</gene>
<evidence type="ECO:0000259" key="7">
    <source>
        <dbReference type="PROSITE" id="PS50042"/>
    </source>
</evidence>
<dbReference type="InterPro" id="IPR011527">
    <property type="entry name" value="ABC1_TM_dom"/>
</dbReference>
<dbReference type="InterPro" id="IPR036640">
    <property type="entry name" value="ABC1_TM_sf"/>
</dbReference>
<dbReference type="Gene3D" id="3.40.50.300">
    <property type="entry name" value="P-loop containing nucleotide triphosphate hydrolases"/>
    <property type="match status" value="2"/>
</dbReference>
<dbReference type="InterPro" id="IPR018490">
    <property type="entry name" value="cNMP-bd_dom_sf"/>
</dbReference>
<organism evidence="9 10">
    <name type="scientific">Shimia aestuarii</name>
    <dbReference type="NCBI Taxonomy" id="254406"/>
    <lineage>
        <taxon>Bacteria</taxon>
        <taxon>Pseudomonadati</taxon>
        <taxon>Pseudomonadota</taxon>
        <taxon>Alphaproteobacteria</taxon>
        <taxon>Rhodobacterales</taxon>
        <taxon>Roseobacteraceae</taxon>
    </lineage>
</organism>
<dbReference type="SMART" id="SM00100">
    <property type="entry name" value="cNMP"/>
    <property type="match status" value="1"/>
</dbReference>
<keyword evidence="4 6" id="KW-0472">Membrane</keyword>
<dbReference type="GO" id="GO:0015421">
    <property type="term" value="F:ABC-type oligopeptide transporter activity"/>
    <property type="evidence" value="ECO:0007669"/>
    <property type="project" value="TreeGrafter"/>
</dbReference>
<dbReference type="EMBL" id="FOTQ01000009">
    <property type="protein sequence ID" value="SFM58492.1"/>
    <property type="molecule type" value="Genomic_DNA"/>
</dbReference>
<dbReference type="Gene3D" id="2.60.120.10">
    <property type="entry name" value="Jelly Rolls"/>
    <property type="match status" value="1"/>
</dbReference>
<dbReference type="GO" id="GO:0005886">
    <property type="term" value="C:plasma membrane"/>
    <property type="evidence" value="ECO:0007669"/>
    <property type="project" value="UniProtKB-SubCell"/>
</dbReference>
<feature type="domain" description="Cyclic nucleotide-binding" evidence="7">
    <location>
        <begin position="897"/>
        <end position="1001"/>
    </location>
</feature>
<dbReference type="Pfam" id="PF00027">
    <property type="entry name" value="cNMP_binding"/>
    <property type="match status" value="1"/>
</dbReference>
<feature type="compositionally biased region" description="Basic and acidic residues" evidence="5">
    <location>
        <begin position="475"/>
        <end position="485"/>
    </location>
</feature>
<dbReference type="GO" id="GO:0005524">
    <property type="term" value="F:ATP binding"/>
    <property type="evidence" value="ECO:0007669"/>
    <property type="project" value="InterPro"/>
</dbReference>
<keyword evidence="10" id="KW-1185">Reference proteome</keyword>
<dbReference type="SUPFAM" id="SSF52540">
    <property type="entry name" value="P-loop containing nucleoside triphosphate hydrolases"/>
    <property type="match status" value="2"/>
</dbReference>
<feature type="transmembrane region" description="Helical" evidence="6">
    <location>
        <begin position="30"/>
        <end position="47"/>
    </location>
</feature>
<evidence type="ECO:0000259" key="8">
    <source>
        <dbReference type="PROSITE" id="PS50929"/>
    </source>
</evidence>
<dbReference type="PROSITE" id="PS50042">
    <property type="entry name" value="CNMP_BINDING_3"/>
    <property type="match status" value="1"/>
</dbReference>
<dbReference type="InterPro" id="IPR014710">
    <property type="entry name" value="RmlC-like_jellyroll"/>
</dbReference>
<evidence type="ECO:0000256" key="3">
    <source>
        <dbReference type="ARBA" id="ARBA00022989"/>
    </source>
</evidence>